<feature type="region of interest" description="Disordered" evidence="1">
    <location>
        <begin position="1"/>
        <end position="101"/>
    </location>
</feature>
<proteinExistence type="predicted"/>
<comment type="caution">
    <text evidence="2">The sequence shown here is derived from an EMBL/GenBank/DDBJ whole genome shotgun (WGS) entry which is preliminary data.</text>
</comment>
<evidence type="ECO:0000256" key="1">
    <source>
        <dbReference type="SAM" id="MobiDB-lite"/>
    </source>
</evidence>
<dbReference type="AlphaFoldDB" id="A0AAV7U185"/>
<gene>
    <name evidence="2" type="ORF">NDU88_007691</name>
</gene>
<accession>A0AAV7U185</accession>
<name>A0AAV7U185_PLEWA</name>
<dbReference type="EMBL" id="JANPWB010000006">
    <property type="protein sequence ID" value="KAJ1182503.1"/>
    <property type="molecule type" value="Genomic_DNA"/>
</dbReference>
<dbReference type="Proteomes" id="UP001066276">
    <property type="component" value="Chromosome 3_2"/>
</dbReference>
<protein>
    <submittedName>
        <fullName evidence="2">Uncharacterized protein</fullName>
    </submittedName>
</protein>
<evidence type="ECO:0000313" key="3">
    <source>
        <dbReference type="Proteomes" id="UP001066276"/>
    </source>
</evidence>
<reference evidence="2" key="1">
    <citation type="journal article" date="2022" name="bioRxiv">
        <title>Sequencing and chromosome-scale assembly of the giantPleurodeles waltlgenome.</title>
        <authorList>
            <person name="Brown T."/>
            <person name="Elewa A."/>
            <person name="Iarovenko S."/>
            <person name="Subramanian E."/>
            <person name="Araus A.J."/>
            <person name="Petzold A."/>
            <person name="Susuki M."/>
            <person name="Suzuki K.-i.T."/>
            <person name="Hayashi T."/>
            <person name="Toyoda A."/>
            <person name="Oliveira C."/>
            <person name="Osipova E."/>
            <person name="Leigh N.D."/>
            <person name="Simon A."/>
            <person name="Yun M.H."/>
        </authorList>
    </citation>
    <scope>NUCLEOTIDE SEQUENCE</scope>
    <source>
        <strain evidence="2">20211129_DDA</strain>
        <tissue evidence="2">Liver</tissue>
    </source>
</reference>
<evidence type="ECO:0000313" key="2">
    <source>
        <dbReference type="EMBL" id="KAJ1182503.1"/>
    </source>
</evidence>
<keyword evidence="3" id="KW-1185">Reference proteome</keyword>
<sequence length="101" mass="10621">MRRRKGPRALPCWEPGPDSQPEVRRGCDGAQEEPSPGEVWSGQEARQRAGVGALVDAEAQRAAGSSVLGAGPDGQSEERRGCDGAPEEPCPGARRSGQEAR</sequence>
<organism evidence="2 3">
    <name type="scientific">Pleurodeles waltl</name>
    <name type="common">Iberian ribbed newt</name>
    <dbReference type="NCBI Taxonomy" id="8319"/>
    <lineage>
        <taxon>Eukaryota</taxon>
        <taxon>Metazoa</taxon>
        <taxon>Chordata</taxon>
        <taxon>Craniata</taxon>
        <taxon>Vertebrata</taxon>
        <taxon>Euteleostomi</taxon>
        <taxon>Amphibia</taxon>
        <taxon>Batrachia</taxon>
        <taxon>Caudata</taxon>
        <taxon>Salamandroidea</taxon>
        <taxon>Salamandridae</taxon>
        <taxon>Pleurodelinae</taxon>
        <taxon>Pleurodeles</taxon>
    </lineage>
</organism>